<feature type="compositionally biased region" description="Low complexity" evidence="1">
    <location>
        <begin position="87"/>
        <end position="96"/>
    </location>
</feature>
<dbReference type="RefSeq" id="WP_404593216.1">
    <property type="nucleotide sequence ID" value="NZ_JBIYEW010000002.1"/>
</dbReference>
<gene>
    <name evidence="2" type="ORF">ABIA52_000059</name>
</gene>
<protein>
    <submittedName>
        <fullName evidence="2">Uncharacterized protein YifE (UPF0438 family)</fullName>
    </submittedName>
</protein>
<proteinExistence type="predicted"/>
<feature type="compositionally biased region" description="Low complexity" evidence="1">
    <location>
        <begin position="51"/>
        <end position="60"/>
    </location>
</feature>
<feature type="compositionally biased region" description="Low complexity" evidence="1">
    <location>
        <begin position="123"/>
        <end position="132"/>
    </location>
</feature>
<name>A0ABW8MZJ3_9MICC</name>
<feature type="compositionally biased region" description="Low complexity" evidence="1">
    <location>
        <begin position="33"/>
        <end position="42"/>
    </location>
</feature>
<comment type="caution">
    <text evidence="2">The sequence shown here is derived from an EMBL/GenBank/DDBJ whole genome shotgun (WGS) entry which is preliminary data.</text>
</comment>
<organism evidence="2 3">
    <name type="scientific">Paenarthrobacter histidinolovorans</name>
    <dbReference type="NCBI Taxonomy" id="43664"/>
    <lineage>
        <taxon>Bacteria</taxon>
        <taxon>Bacillati</taxon>
        <taxon>Actinomycetota</taxon>
        <taxon>Actinomycetes</taxon>
        <taxon>Micrococcales</taxon>
        <taxon>Micrococcaceae</taxon>
        <taxon>Paenarthrobacter</taxon>
    </lineage>
</organism>
<evidence type="ECO:0000313" key="2">
    <source>
        <dbReference type="EMBL" id="MFK4637170.1"/>
    </source>
</evidence>
<accession>A0ABW8MZJ3</accession>
<feature type="compositionally biased region" description="Low complexity" evidence="1">
    <location>
        <begin position="69"/>
        <end position="78"/>
    </location>
</feature>
<evidence type="ECO:0000313" key="3">
    <source>
        <dbReference type="Proteomes" id="UP001620520"/>
    </source>
</evidence>
<feature type="compositionally biased region" description="Low complexity" evidence="1">
    <location>
        <begin position="105"/>
        <end position="114"/>
    </location>
</feature>
<feature type="compositionally biased region" description="Low complexity" evidence="1">
    <location>
        <begin position="141"/>
        <end position="150"/>
    </location>
</feature>
<sequence length="322" mass="32438">MHGQGVGAGDEEAVGVDVGTGDTEPVGDEEAVGVDVGTGDTEPVGDEEAVGVDVGTGDTEPVGDEEAVGVDVGTGDTEPVGDEEAVGVDVGTGDTEPVGDEEAVGVDVGTGDTEPVGDEEAVGVDVGTGDTEPVGDEEAVGVDVGTGDTEPVGDERPFGGTTSETGASDNGCDADPPAPAIGLGVAVLRGVEMCEGEVELAARFVEVLNTWGINNPMIAAAKVTVTTERRPAFKIGRRVGQLGSESRNPGDSRGKPTRIGVRIPRMVLLTFFRSATTDLQSEQRSVCTSVELRSRTDAVPSTVLAMAGSAFLHSGSVVGFTA</sequence>
<feature type="region of interest" description="Disordered" evidence="1">
    <location>
        <begin position="1"/>
        <end position="172"/>
    </location>
</feature>
<dbReference type="Proteomes" id="UP001620520">
    <property type="component" value="Unassembled WGS sequence"/>
</dbReference>
<reference evidence="2 3" key="1">
    <citation type="submission" date="2024-10" db="EMBL/GenBank/DDBJ databases">
        <title>Novel secondary metabolite-producing bacteria for plant disease control.</title>
        <authorList>
            <person name="Chevrette M."/>
        </authorList>
    </citation>
    <scope>NUCLEOTIDE SEQUENCE [LARGE SCALE GENOMIC DNA]</scope>
    <source>
        <strain evidence="2 3">J30 TE3557</strain>
    </source>
</reference>
<dbReference type="EMBL" id="JBIYEW010000002">
    <property type="protein sequence ID" value="MFK4637170.1"/>
    <property type="molecule type" value="Genomic_DNA"/>
</dbReference>
<keyword evidence="3" id="KW-1185">Reference proteome</keyword>
<evidence type="ECO:0000256" key="1">
    <source>
        <dbReference type="SAM" id="MobiDB-lite"/>
    </source>
</evidence>
<feature type="compositionally biased region" description="Low complexity" evidence="1">
    <location>
        <begin position="15"/>
        <end position="24"/>
    </location>
</feature>